<feature type="signal peptide" evidence="4">
    <location>
        <begin position="1"/>
        <end position="30"/>
    </location>
</feature>
<evidence type="ECO:0000256" key="3">
    <source>
        <dbReference type="ARBA" id="ARBA00023180"/>
    </source>
</evidence>
<proteinExistence type="predicted"/>
<evidence type="ECO:0000313" key="6">
    <source>
        <dbReference type="Proteomes" id="UP000758168"/>
    </source>
</evidence>
<comment type="caution">
    <text evidence="5">The sequence shown here is derived from an EMBL/GenBank/DDBJ whole genome shotgun (WGS) entry which is preliminary data.</text>
</comment>
<dbReference type="InterPro" id="IPR013517">
    <property type="entry name" value="FG-GAP"/>
</dbReference>
<dbReference type="Pfam" id="PF01839">
    <property type="entry name" value="FG-GAP"/>
    <property type="match status" value="1"/>
</dbReference>
<evidence type="ECO:0008006" key="7">
    <source>
        <dbReference type="Google" id="ProtNLM"/>
    </source>
</evidence>
<keyword evidence="1 4" id="KW-0732">Signal</keyword>
<dbReference type="RefSeq" id="WP_210052222.1">
    <property type="nucleotide sequence ID" value="NZ_BAAAMH010000036.1"/>
</dbReference>
<dbReference type="Gene3D" id="2.130.10.130">
    <property type="entry name" value="Integrin alpha, N-terminal"/>
    <property type="match status" value="2"/>
</dbReference>
<gene>
    <name evidence="5" type="ORF">JOF54_000232</name>
</gene>
<sequence length="514" mass="51328">MNPRRPGIAIPTLAGLAVTGCLVLTPPASAAAPDACATTPSALDFDGDGYDDAAVGDPYATVAGRAEAGAVTVLYGDRYGQIGEGDRQVITQASFGGTPQAGDHFGWDLALAPAGAAPSCSDLVVGAPGEDVRGAADAGTVSVIRDLAPAEGTPDLDVLTLDQGDLGGQVEAGDAFGSAVQVMTAGPAERPRLVVGAPGEDAGSAVDAGAVNIREVDGDRSLVAELRQGRRGPLGAVRLPGTPQTGDRFGSSLAAGPVDLPETNGRDLAGGLAIGAPGDTVSGRAGAGSVTVVSERFETATLLTQNTSEVPGTAEKGDHFGASLALSRYTATELASLAVGSPGEDVGRTADAGSVTLFLNTHEQFAPGRALTQATAGVPGTPEAGDHFGGSLAFGFTATTLLVGVPTEDVGSVVDAGAVQPVRVTPARPLTFSRSITEDARGTASSVGSGHRFGRSLGSLSGRAENILTVSSPYVGRGYVYVLSDAELPEGGRVPARSWVASAGAERFGWSTTN</sequence>
<dbReference type="PANTHER" id="PTHR36220">
    <property type="entry name" value="UNNAMED PRODUCT"/>
    <property type="match status" value="1"/>
</dbReference>
<dbReference type="InterPro" id="IPR028994">
    <property type="entry name" value="Integrin_alpha_N"/>
</dbReference>
<protein>
    <recommendedName>
        <fullName evidence="7">FG-GAP repeat-containing protein</fullName>
    </recommendedName>
</protein>
<dbReference type="Proteomes" id="UP000758168">
    <property type="component" value="Unassembled WGS sequence"/>
</dbReference>
<evidence type="ECO:0000256" key="1">
    <source>
        <dbReference type="ARBA" id="ARBA00022729"/>
    </source>
</evidence>
<evidence type="ECO:0000313" key="5">
    <source>
        <dbReference type="EMBL" id="MBP2415310.1"/>
    </source>
</evidence>
<dbReference type="EMBL" id="JAGIOB010000001">
    <property type="protein sequence ID" value="MBP2415310.1"/>
    <property type="molecule type" value="Genomic_DNA"/>
</dbReference>
<dbReference type="PANTHER" id="PTHR36220:SF1">
    <property type="entry name" value="GAMMA TUBULIN COMPLEX COMPONENT C-TERMINAL DOMAIN-CONTAINING PROTEIN"/>
    <property type="match status" value="1"/>
</dbReference>
<accession>A0ABS4Z3K0</accession>
<dbReference type="SUPFAM" id="SSF69318">
    <property type="entry name" value="Integrin alpha N-terminal domain"/>
    <property type="match status" value="1"/>
</dbReference>
<name>A0ABS4Z3K0_9ACTN</name>
<keyword evidence="2" id="KW-0677">Repeat</keyword>
<evidence type="ECO:0000256" key="4">
    <source>
        <dbReference type="SAM" id="SignalP"/>
    </source>
</evidence>
<dbReference type="PROSITE" id="PS51257">
    <property type="entry name" value="PROKAR_LIPOPROTEIN"/>
    <property type="match status" value="1"/>
</dbReference>
<keyword evidence="6" id="KW-1185">Reference proteome</keyword>
<dbReference type="SMART" id="SM00191">
    <property type="entry name" value="Int_alpha"/>
    <property type="match status" value="5"/>
</dbReference>
<dbReference type="InterPro" id="IPR013519">
    <property type="entry name" value="Int_alpha_beta-p"/>
</dbReference>
<organism evidence="5 6">
    <name type="scientific">Microlunatus capsulatus</name>
    <dbReference type="NCBI Taxonomy" id="99117"/>
    <lineage>
        <taxon>Bacteria</taxon>
        <taxon>Bacillati</taxon>
        <taxon>Actinomycetota</taxon>
        <taxon>Actinomycetes</taxon>
        <taxon>Propionibacteriales</taxon>
        <taxon>Propionibacteriaceae</taxon>
        <taxon>Microlunatus</taxon>
    </lineage>
</organism>
<reference evidence="5 6" key="1">
    <citation type="submission" date="2021-03" db="EMBL/GenBank/DDBJ databases">
        <title>Sequencing the genomes of 1000 actinobacteria strains.</title>
        <authorList>
            <person name="Klenk H.-P."/>
        </authorList>
    </citation>
    <scope>NUCLEOTIDE SEQUENCE [LARGE SCALE GENOMIC DNA]</scope>
    <source>
        <strain evidence="5 6">DSM 12936</strain>
    </source>
</reference>
<feature type="chain" id="PRO_5045521151" description="FG-GAP repeat-containing protein" evidence="4">
    <location>
        <begin position="31"/>
        <end position="514"/>
    </location>
</feature>
<evidence type="ECO:0000256" key="2">
    <source>
        <dbReference type="ARBA" id="ARBA00022737"/>
    </source>
</evidence>
<keyword evidence="3" id="KW-0325">Glycoprotein</keyword>